<dbReference type="Pfam" id="PF00578">
    <property type="entry name" value="AhpC-TSA"/>
    <property type="match status" value="1"/>
</dbReference>
<feature type="signal peptide" evidence="1">
    <location>
        <begin position="1"/>
        <end position="23"/>
    </location>
</feature>
<dbReference type="PROSITE" id="PS51352">
    <property type="entry name" value="THIOREDOXIN_2"/>
    <property type="match status" value="1"/>
</dbReference>
<feature type="domain" description="Thioredoxin" evidence="2">
    <location>
        <begin position="233"/>
        <end position="368"/>
    </location>
</feature>
<keyword evidence="1" id="KW-0732">Signal</keyword>
<dbReference type="AlphaFoldDB" id="A0A3B7QYP6"/>
<dbReference type="EMBL" id="CP032317">
    <property type="protein sequence ID" value="AYA36313.1"/>
    <property type="molecule type" value="Genomic_DNA"/>
</dbReference>
<dbReference type="InterPro" id="IPR000866">
    <property type="entry name" value="AhpC/TSA"/>
</dbReference>
<dbReference type="InterPro" id="IPR036249">
    <property type="entry name" value="Thioredoxin-like_sf"/>
</dbReference>
<evidence type="ECO:0000313" key="3">
    <source>
        <dbReference type="EMBL" id="AYA36313.1"/>
    </source>
</evidence>
<feature type="chain" id="PRO_5017547018" evidence="1">
    <location>
        <begin position="24"/>
        <end position="368"/>
    </location>
</feature>
<dbReference type="Proteomes" id="UP000262802">
    <property type="component" value="Chromosome"/>
</dbReference>
<dbReference type="CDD" id="cd02966">
    <property type="entry name" value="TlpA_like_family"/>
    <property type="match status" value="1"/>
</dbReference>
<dbReference type="RefSeq" id="WP_119443898.1">
    <property type="nucleotide sequence ID" value="NZ_CP032317.1"/>
</dbReference>
<reference evidence="3 4" key="1">
    <citation type="submission" date="2018-09" db="EMBL/GenBank/DDBJ databases">
        <title>Hymenobacter medium sp. nov., isolated from R2A medium.</title>
        <authorList>
            <person name="Yingchao G."/>
        </authorList>
    </citation>
    <scope>NUCLEOTIDE SEQUENCE [LARGE SCALE GENOMIC DNA]</scope>
    <source>
        <strain evidence="4">sh-6</strain>
    </source>
</reference>
<dbReference type="PANTHER" id="PTHR42852:SF13">
    <property type="entry name" value="PROTEIN DIPZ"/>
    <property type="match status" value="1"/>
</dbReference>
<name>A0A3B7QYP6_9BACT</name>
<dbReference type="Pfam" id="PF14289">
    <property type="entry name" value="DUF4369"/>
    <property type="match status" value="1"/>
</dbReference>
<dbReference type="InterPro" id="IPR013766">
    <property type="entry name" value="Thioredoxin_domain"/>
</dbReference>
<dbReference type="OrthoDB" id="6399635at2"/>
<proteinExistence type="predicted"/>
<organism evidence="3 4">
    <name type="scientific">Hymenobacter oligotrophus</name>
    <dbReference type="NCBI Taxonomy" id="2319843"/>
    <lineage>
        <taxon>Bacteria</taxon>
        <taxon>Pseudomonadati</taxon>
        <taxon>Bacteroidota</taxon>
        <taxon>Cytophagia</taxon>
        <taxon>Cytophagales</taxon>
        <taxon>Hymenobacteraceae</taxon>
        <taxon>Hymenobacter</taxon>
    </lineage>
</organism>
<evidence type="ECO:0000313" key="4">
    <source>
        <dbReference type="Proteomes" id="UP000262802"/>
    </source>
</evidence>
<protein>
    <submittedName>
        <fullName evidence="3">AhpC/TSA family protein</fullName>
    </submittedName>
</protein>
<dbReference type="GO" id="GO:0016209">
    <property type="term" value="F:antioxidant activity"/>
    <property type="evidence" value="ECO:0007669"/>
    <property type="project" value="InterPro"/>
</dbReference>
<dbReference type="InterPro" id="IPR050553">
    <property type="entry name" value="Thioredoxin_ResA/DsbE_sf"/>
</dbReference>
<keyword evidence="4" id="KW-1185">Reference proteome</keyword>
<dbReference type="InterPro" id="IPR025380">
    <property type="entry name" value="DUF4369"/>
</dbReference>
<dbReference type="Gene3D" id="3.40.30.10">
    <property type="entry name" value="Glutaredoxin"/>
    <property type="match status" value="1"/>
</dbReference>
<dbReference type="PANTHER" id="PTHR42852">
    <property type="entry name" value="THIOL:DISULFIDE INTERCHANGE PROTEIN DSBE"/>
    <property type="match status" value="1"/>
</dbReference>
<evidence type="ECO:0000259" key="2">
    <source>
        <dbReference type="PROSITE" id="PS51352"/>
    </source>
</evidence>
<sequence length="368" mass="40333">MANHPKFVSALAAAALTWPAAAAAQSPSPAADISYTVRGSATPELAGRRAVLCDYWQGKTQRLDSATIGPDGRFVLQGCVPEPGVYHLRLDTARTMYFVALSAGSEVQASVQPRKQAKQLGPAPAYKVAFNGTPDTDLYEQFQQLRQAYPREAARRLHPGDSFADDRLMAATRRLVRQHPAAPLAAYWTWRELSRFEEQRVFVDSMTAVFARTLPASRYTRALQERQQQVPALMPGMPTPELTWQDLQGQPVALSQLRGQYVVLSYWGACCKPDAALLARLNEQYAGRGLKLVHVSAATNAANWRTVAQAFAVPGLHVSDLQGWAGPSFKRLNISVYPSTVLIDPTGNLVALGLREKALEQKLAELLP</sequence>
<dbReference type="SUPFAM" id="SSF52833">
    <property type="entry name" value="Thioredoxin-like"/>
    <property type="match status" value="1"/>
</dbReference>
<evidence type="ECO:0000256" key="1">
    <source>
        <dbReference type="SAM" id="SignalP"/>
    </source>
</evidence>
<accession>A0A3B7QYP6</accession>
<dbReference type="GO" id="GO:0016491">
    <property type="term" value="F:oxidoreductase activity"/>
    <property type="evidence" value="ECO:0007669"/>
    <property type="project" value="InterPro"/>
</dbReference>
<dbReference type="KEGG" id="hyh:D3Y59_04085"/>
<gene>
    <name evidence="3" type="ORF">D3Y59_04085</name>
</gene>